<sequence length="242" mass="26784">MSGHWSDDEISFINRIVDEKFRYYQRYSGEVKKVDSDGVIEVHSKEFGTTESEPNSWIVCRPSVNYHSFIPPKIGDKVEFGFKDGSADSGRYYCFDPLFYKENGNVPGMVSIYEDKDGTKILYNRTTKQLSFVVQGQILINSNGQLELKGVLPTQKTLLGETTKSKLESLIDEMKTLVDNVSAVVANIKLIEVTPVAFGTPAGINNAPSFTTNEGQLSTTKTALDSVKASLSTILSNEVKNS</sequence>
<proteinExistence type="predicted"/>
<dbReference type="EMBL" id="MF974397">
    <property type="protein sequence ID" value="ATN95052.1"/>
    <property type="molecule type" value="Genomic_DNA"/>
</dbReference>
<dbReference type="Proteomes" id="UP000259796">
    <property type="component" value="Segment"/>
</dbReference>
<evidence type="ECO:0000313" key="1">
    <source>
        <dbReference type="EMBL" id="ATN95052.1"/>
    </source>
</evidence>
<organism evidence="1 2">
    <name type="scientific">Leptospira phage LE4</name>
    <dbReference type="NCBI Taxonomy" id="2041383"/>
    <lineage>
        <taxon>Viruses</taxon>
        <taxon>Duplodnaviria</taxon>
        <taxon>Heunggongvirae</taxon>
        <taxon>Uroviricota</taxon>
        <taxon>Caudoviricetes</taxon>
        <taxon>Nylescharonvirus</taxon>
        <taxon>Nylescharonvirus LE4</taxon>
    </lineage>
</organism>
<dbReference type="GeneID" id="55605587"/>
<dbReference type="KEGG" id="vg:55605587"/>
<keyword evidence="2" id="KW-1185">Reference proteome</keyword>
<dbReference type="RefSeq" id="YP_009835514.1">
    <property type="nucleotide sequence ID" value="NC_048679.1"/>
</dbReference>
<reference evidence="1 2" key="1">
    <citation type="journal article" date="2018" name="Sci. Rep.">
        <title>Characterization of LE3 and LE4, the only lytic phages known to infect the spirochete Leptospira.</title>
        <authorList>
            <person name="Schiettekatte O."/>
            <person name="Vincent A.T."/>
            <person name="Malosse C."/>
            <person name="Lechat P."/>
            <person name="Chamot-Rooke J."/>
            <person name="Veyrier F.J."/>
            <person name="Picardeau M."/>
            <person name="Bourhy P."/>
        </authorList>
    </citation>
    <scope>NUCLEOTIDE SEQUENCE [LARGE SCALE GENOMIC DNA]</scope>
</reference>
<protein>
    <submittedName>
        <fullName evidence="1">Uncharacterized protein</fullName>
    </submittedName>
</protein>
<accession>A0A343LEE2</accession>
<name>A0A343LEE2_9CAUD</name>
<evidence type="ECO:0000313" key="2">
    <source>
        <dbReference type="Proteomes" id="UP000259796"/>
    </source>
</evidence>